<comment type="cofactor">
    <cofactor evidence="1">
        <name>pyridoxal 5'-phosphate</name>
        <dbReference type="ChEBI" id="CHEBI:597326"/>
    </cofactor>
</comment>
<evidence type="ECO:0000256" key="1">
    <source>
        <dbReference type="ARBA" id="ARBA00001933"/>
    </source>
</evidence>
<sequence>MALGIHNPNYFSIPAIISLYKYCTDWVIYLKEYIKNNKKIVKEFFNEYIPLLDITESDGTYLLWINYKKLSINENELAYWINNLSRVKVSLGSEFGKEGDGFFRMNVAMPRKKLLEALNRIKNGFCLLNNREI</sequence>
<reference evidence="3 4" key="1">
    <citation type="submission" date="2018-06" db="EMBL/GenBank/DDBJ databases">
        <authorList>
            <consortium name="Pathogen Informatics"/>
            <person name="Doyle S."/>
        </authorList>
    </citation>
    <scope>NUCLEOTIDE SEQUENCE [LARGE SCALE GENOMIC DNA]</scope>
    <source>
        <strain evidence="3 4">NCTC11872</strain>
    </source>
</reference>
<dbReference type="GO" id="GO:0004069">
    <property type="term" value="F:L-aspartate:2-oxoglutarate aminotransferase activity"/>
    <property type="evidence" value="ECO:0007669"/>
    <property type="project" value="UniProtKB-EC"/>
</dbReference>
<keyword evidence="3" id="KW-0032">Aminotransferase</keyword>
<dbReference type="PANTHER" id="PTHR43525:SF1">
    <property type="entry name" value="PROTEIN MALY"/>
    <property type="match status" value="1"/>
</dbReference>
<dbReference type="InterPro" id="IPR015424">
    <property type="entry name" value="PyrdxlP-dep_Trfase"/>
</dbReference>
<dbReference type="PANTHER" id="PTHR43525">
    <property type="entry name" value="PROTEIN MALY"/>
    <property type="match status" value="1"/>
</dbReference>
<evidence type="ECO:0000256" key="2">
    <source>
        <dbReference type="ARBA" id="ARBA00022898"/>
    </source>
</evidence>
<gene>
    <name evidence="3" type="primary">aspC2_1</name>
    <name evidence="3" type="ORF">NCTC11872_02509</name>
</gene>
<proteinExistence type="predicted"/>
<dbReference type="InterPro" id="IPR015422">
    <property type="entry name" value="PyrdxlP-dep_Trfase_small"/>
</dbReference>
<dbReference type="AlphaFoldDB" id="A0A2X1PMM9"/>
<dbReference type="EMBL" id="UASK01000010">
    <property type="protein sequence ID" value="SPX42861.1"/>
    <property type="molecule type" value="Genomic_DNA"/>
</dbReference>
<dbReference type="InterPro" id="IPR051798">
    <property type="entry name" value="Class-II_PLP-Dep_Aminotrans"/>
</dbReference>
<dbReference type="Proteomes" id="UP000249936">
    <property type="component" value="Unassembled WGS sequence"/>
</dbReference>
<organism evidence="3 4">
    <name type="scientific">Haemophilus influenzae</name>
    <dbReference type="NCBI Taxonomy" id="727"/>
    <lineage>
        <taxon>Bacteria</taxon>
        <taxon>Pseudomonadati</taxon>
        <taxon>Pseudomonadota</taxon>
        <taxon>Gammaproteobacteria</taxon>
        <taxon>Pasteurellales</taxon>
        <taxon>Pasteurellaceae</taxon>
        <taxon>Haemophilus</taxon>
    </lineage>
</organism>
<accession>A0A2X1PMM9</accession>
<protein>
    <submittedName>
        <fullName evidence="3">Putative aspartate aminotransferase</fullName>
        <ecNumber evidence="3">2.6.1.1</ecNumber>
    </submittedName>
</protein>
<dbReference type="Gene3D" id="3.90.1150.10">
    <property type="entry name" value="Aspartate Aminotransferase, domain 1"/>
    <property type="match status" value="1"/>
</dbReference>
<keyword evidence="3" id="KW-0808">Transferase</keyword>
<dbReference type="EC" id="2.6.1.1" evidence="3"/>
<dbReference type="SUPFAM" id="SSF53383">
    <property type="entry name" value="PLP-dependent transferases"/>
    <property type="match status" value="1"/>
</dbReference>
<evidence type="ECO:0000313" key="4">
    <source>
        <dbReference type="Proteomes" id="UP000249936"/>
    </source>
</evidence>
<evidence type="ECO:0000313" key="3">
    <source>
        <dbReference type="EMBL" id="SPX42861.1"/>
    </source>
</evidence>
<name>A0A2X1PMM9_HAEIF</name>
<keyword evidence="2" id="KW-0663">Pyridoxal phosphate</keyword>